<evidence type="ECO:0000259" key="11">
    <source>
        <dbReference type="PROSITE" id="PS51794"/>
    </source>
</evidence>
<keyword evidence="9 10" id="KW-0472">Membrane</keyword>
<dbReference type="NCBIfam" id="TIGR00159">
    <property type="entry name" value="diadenylate cyclase CdaA"/>
    <property type="match status" value="1"/>
</dbReference>
<keyword evidence="2 10" id="KW-1003">Cell membrane</keyword>
<proteinExistence type="inferred from homology"/>
<evidence type="ECO:0000256" key="8">
    <source>
        <dbReference type="ARBA" id="ARBA00022989"/>
    </source>
</evidence>
<dbReference type="Pfam" id="PF19293">
    <property type="entry name" value="CdaA_N"/>
    <property type="match status" value="1"/>
</dbReference>
<dbReference type="InterPro" id="IPR050338">
    <property type="entry name" value="DisA"/>
</dbReference>
<keyword evidence="6 10" id="KW-0547">Nucleotide-binding</keyword>
<dbReference type="HAMAP" id="MF_01499">
    <property type="entry name" value="DacA"/>
    <property type="match status" value="1"/>
</dbReference>
<sequence length="288" mass="31706">MAEFFSTIANSFEIMFNTVHLNDLADIAIVAFIIYNAIKLVRETRAETLVKGILILIVMAALANYFDLKTFKYIMTNVFQIGLLALLIVFQPELRRVLEQMGRTRIGKLNILSSSGEDDAANIRHAIKAVCDSCTILQRQRMGALIIFEREIKLGDIINSGTIVDASPSPELICNVFYNKAPLHDGAMVIRDGKVYAAACILPLSQNREISTELGTRHRAALGMSENSDAMVVVVSEETGSISVAEKGVLRRSISVDTLKAVLDAALLDEKNADGSKDKPSFWKGRNK</sequence>
<comment type="subunit">
    <text evidence="10">Probably a homodimer.</text>
</comment>
<keyword evidence="4 10" id="KW-0812">Transmembrane</keyword>
<feature type="transmembrane region" description="Helical" evidence="10">
    <location>
        <begin position="72"/>
        <end position="90"/>
    </location>
</feature>
<comment type="similarity">
    <text evidence="10">Belongs to the adenylate cyclase family. DacA/CdaA subfamily.</text>
</comment>
<dbReference type="PANTHER" id="PTHR34185:SF1">
    <property type="entry name" value="DIADENYLATE CYCLASE"/>
    <property type="match status" value="1"/>
</dbReference>
<keyword evidence="8 10" id="KW-1133">Transmembrane helix</keyword>
<feature type="transmembrane region" description="Helical" evidence="10">
    <location>
        <begin position="24"/>
        <end position="41"/>
    </location>
</feature>
<evidence type="ECO:0000256" key="6">
    <source>
        <dbReference type="ARBA" id="ARBA00022741"/>
    </source>
</evidence>
<keyword evidence="5 10" id="KW-0548">Nucleotidyltransferase</keyword>
<evidence type="ECO:0000256" key="7">
    <source>
        <dbReference type="ARBA" id="ARBA00022840"/>
    </source>
</evidence>
<dbReference type="GO" id="GO:0106408">
    <property type="term" value="F:diadenylate cyclase activity"/>
    <property type="evidence" value="ECO:0007669"/>
    <property type="project" value="UniProtKB-EC"/>
</dbReference>
<dbReference type="InterPro" id="IPR003390">
    <property type="entry name" value="DNA_integrity_scan_DisA_N"/>
</dbReference>
<dbReference type="SUPFAM" id="SSF143597">
    <property type="entry name" value="YojJ-like"/>
    <property type="match status" value="1"/>
</dbReference>
<comment type="function">
    <text evidence="10">Catalyzes the condensation of 2 ATP molecules into cyclic di-AMP (c-di-AMP), a second messenger used to regulate differing processes in different bacteria.</text>
</comment>
<evidence type="ECO:0000256" key="3">
    <source>
        <dbReference type="ARBA" id="ARBA00022679"/>
    </source>
</evidence>
<dbReference type="InterPro" id="IPR045585">
    <property type="entry name" value="CdaA_N"/>
</dbReference>
<name>A0ABV1E095_9FIRM</name>
<reference evidence="12 13" key="1">
    <citation type="submission" date="2024-03" db="EMBL/GenBank/DDBJ databases">
        <title>Human intestinal bacterial collection.</title>
        <authorList>
            <person name="Pauvert C."/>
            <person name="Hitch T.C.A."/>
            <person name="Clavel T."/>
        </authorList>
    </citation>
    <scope>NUCLEOTIDE SEQUENCE [LARGE SCALE GENOMIC DNA]</scope>
    <source>
        <strain evidence="12 13">CLA-JM-H44</strain>
    </source>
</reference>
<comment type="caution">
    <text evidence="10">Lacks conserved residue(s) required for the propagation of feature annotation.</text>
</comment>
<evidence type="ECO:0000256" key="4">
    <source>
        <dbReference type="ARBA" id="ARBA00022692"/>
    </source>
</evidence>
<dbReference type="InterPro" id="IPR034701">
    <property type="entry name" value="CdaA"/>
</dbReference>
<gene>
    <name evidence="12" type="primary">cdaA</name>
    <name evidence="10" type="synonym">dacA</name>
    <name evidence="12" type="ORF">WMO26_01200</name>
</gene>
<dbReference type="PROSITE" id="PS51794">
    <property type="entry name" value="DAC"/>
    <property type="match status" value="1"/>
</dbReference>
<feature type="domain" description="DAC" evidence="11">
    <location>
        <begin position="91"/>
        <end position="256"/>
    </location>
</feature>
<dbReference type="InterPro" id="IPR014046">
    <property type="entry name" value="C-di-AMP_synthase"/>
</dbReference>
<dbReference type="Proteomes" id="UP001489509">
    <property type="component" value="Unassembled WGS sequence"/>
</dbReference>
<dbReference type="InterPro" id="IPR036888">
    <property type="entry name" value="DNA_integrity_DisA_N_sf"/>
</dbReference>
<feature type="transmembrane region" description="Helical" evidence="10">
    <location>
        <begin position="48"/>
        <end position="66"/>
    </location>
</feature>
<evidence type="ECO:0000313" key="13">
    <source>
        <dbReference type="Proteomes" id="UP001489509"/>
    </source>
</evidence>
<dbReference type="Pfam" id="PF02457">
    <property type="entry name" value="DAC"/>
    <property type="match status" value="1"/>
</dbReference>
<keyword evidence="13" id="KW-1185">Reference proteome</keyword>
<evidence type="ECO:0000256" key="10">
    <source>
        <dbReference type="HAMAP-Rule" id="MF_01499"/>
    </source>
</evidence>
<comment type="caution">
    <text evidence="12">The sequence shown here is derived from an EMBL/GenBank/DDBJ whole genome shotgun (WGS) entry which is preliminary data.</text>
</comment>
<dbReference type="EC" id="2.7.7.85" evidence="10"/>
<dbReference type="RefSeq" id="WP_349217699.1">
    <property type="nucleotide sequence ID" value="NZ_JBBMFD010000001.1"/>
</dbReference>
<keyword evidence="3 10" id="KW-0808">Transferase</keyword>
<organism evidence="12 13">
    <name type="scientific">Solibaculum intestinale</name>
    <dbReference type="NCBI Taxonomy" id="3133165"/>
    <lineage>
        <taxon>Bacteria</taxon>
        <taxon>Bacillati</taxon>
        <taxon>Bacillota</taxon>
        <taxon>Clostridia</taxon>
        <taxon>Eubacteriales</taxon>
        <taxon>Oscillospiraceae</taxon>
        <taxon>Solibaculum</taxon>
    </lineage>
</organism>
<accession>A0ABV1E095</accession>
<dbReference type="EMBL" id="JBBMFD010000001">
    <property type="protein sequence ID" value="MEQ2439438.1"/>
    <property type="molecule type" value="Genomic_DNA"/>
</dbReference>
<evidence type="ECO:0000256" key="1">
    <source>
        <dbReference type="ARBA" id="ARBA00000877"/>
    </source>
</evidence>
<evidence type="ECO:0000256" key="2">
    <source>
        <dbReference type="ARBA" id="ARBA00022475"/>
    </source>
</evidence>
<evidence type="ECO:0000313" key="12">
    <source>
        <dbReference type="EMBL" id="MEQ2439438.1"/>
    </source>
</evidence>
<keyword evidence="7 10" id="KW-0067">ATP-binding</keyword>
<dbReference type="PANTHER" id="PTHR34185">
    <property type="entry name" value="DIADENYLATE CYCLASE"/>
    <property type="match status" value="1"/>
</dbReference>
<evidence type="ECO:0000256" key="9">
    <source>
        <dbReference type="ARBA" id="ARBA00023136"/>
    </source>
</evidence>
<evidence type="ECO:0000256" key="5">
    <source>
        <dbReference type="ARBA" id="ARBA00022695"/>
    </source>
</evidence>
<comment type="catalytic activity">
    <reaction evidence="1 10">
        <text>2 ATP = 3',3'-c-di-AMP + 2 diphosphate</text>
        <dbReference type="Rhea" id="RHEA:35655"/>
        <dbReference type="ChEBI" id="CHEBI:30616"/>
        <dbReference type="ChEBI" id="CHEBI:33019"/>
        <dbReference type="ChEBI" id="CHEBI:71500"/>
        <dbReference type="EC" id="2.7.7.85"/>
    </reaction>
</comment>
<dbReference type="PIRSF" id="PIRSF004793">
    <property type="entry name" value="UCP004793"/>
    <property type="match status" value="1"/>
</dbReference>
<protein>
    <recommendedName>
        <fullName evidence="10">Diadenylate cyclase</fullName>
        <shortName evidence="10">DAC</shortName>
        <ecNumber evidence="10">2.7.7.85</ecNumber>
    </recommendedName>
    <alternativeName>
        <fullName evidence="10">Cyclic-di-AMP synthase</fullName>
        <shortName evidence="10">c-di-AMP synthase</shortName>
    </alternativeName>
</protein>
<dbReference type="Gene3D" id="3.40.1700.10">
    <property type="entry name" value="DNA integrity scanning protein, DisA, N-terminal domain"/>
    <property type="match status" value="1"/>
</dbReference>